<evidence type="ECO:0000313" key="1">
    <source>
        <dbReference type="EMBL" id="EFR54832.1"/>
    </source>
</evidence>
<protein>
    <submittedName>
        <fullName evidence="1">Uncharacterized protein</fullName>
    </submittedName>
</protein>
<evidence type="ECO:0000313" key="2">
    <source>
        <dbReference type="Proteomes" id="UP000005101"/>
    </source>
</evidence>
<organism evidence="1 2">
    <name type="scientific">Bacteroides fragilis 3_1_12</name>
    <dbReference type="NCBI Taxonomy" id="457424"/>
    <lineage>
        <taxon>Bacteria</taxon>
        <taxon>Pseudomonadati</taxon>
        <taxon>Bacteroidota</taxon>
        <taxon>Bacteroidia</taxon>
        <taxon>Bacteroidales</taxon>
        <taxon>Bacteroidaceae</taxon>
        <taxon>Bacteroides</taxon>
    </lineage>
</organism>
<reference evidence="1 2" key="1">
    <citation type="submission" date="2008-12" db="EMBL/GenBank/DDBJ databases">
        <title>Annotation of Bacteroides fragilis strain 3_1_12.</title>
        <authorList>
            <consortium name="The Broad Institute Genome Sequencing Platform"/>
            <person name="Ward D."/>
            <person name="Young S.K."/>
            <person name="Kodira C.D."/>
            <person name="Zeng Q."/>
            <person name="Koehrsen M."/>
            <person name="Alvarado L."/>
            <person name="Berlin A."/>
            <person name="Borenstein D."/>
            <person name="Chen Z."/>
            <person name="Engels R."/>
            <person name="Freedman E."/>
            <person name="Gellesch M."/>
            <person name="Goldberg J."/>
            <person name="Griggs A."/>
            <person name="Gujja S."/>
            <person name="Heiman D."/>
            <person name="Hepburn T."/>
            <person name="Howarth C."/>
            <person name="Jen D."/>
            <person name="Larson L."/>
            <person name="Lewis B."/>
            <person name="Mehta T."/>
            <person name="Park D."/>
            <person name="Pearson M."/>
            <person name="Roberts A."/>
            <person name="Saif S."/>
            <person name="Shea T."/>
            <person name="Shenoy N."/>
            <person name="Sisk P."/>
            <person name="Stolte C."/>
            <person name="Sykes S."/>
            <person name="Walk T."/>
            <person name="White J."/>
            <person name="Yandava C."/>
            <person name="Allen-Vercoe E."/>
            <person name="Strauss J."/>
            <person name="Ambrose C."/>
            <person name="Lander E."/>
            <person name="Nusbaum C."/>
            <person name="Galagan J."/>
            <person name="Birren B."/>
        </authorList>
    </citation>
    <scope>NUCLEOTIDE SEQUENCE [LARGE SCALE GENOMIC DNA]</scope>
    <source>
        <strain evidence="1 2">3_1_12</strain>
    </source>
</reference>
<keyword evidence="2" id="KW-1185">Reference proteome</keyword>
<gene>
    <name evidence="1" type="ORF">BFAG_03530</name>
</gene>
<dbReference type="EMBL" id="EQ973215">
    <property type="protein sequence ID" value="EFR54832.1"/>
    <property type="molecule type" value="Genomic_DNA"/>
</dbReference>
<name>A0ABN0BPR6_BACFG</name>
<dbReference type="Proteomes" id="UP000005101">
    <property type="component" value="Unassembled WGS sequence"/>
</dbReference>
<proteinExistence type="predicted"/>
<sequence length="73" mass="8539">MNVFYSIIAHDIENTYSLIPKFAIIVGPYSILSRHTVPQIYRLIGNHSSEYISNFIHRLSFEYLTDTLSLFRT</sequence>
<accession>A0ABN0BPR6</accession>